<dbReference type="HOGENOM" id="CLU_134973_9_1_9"/>
<dbReference type="InterPro" id="IPR006121">
    <property type="entry name" value="HMA_dom"/>
</dbReference>
<accession>A8RKV9</accession>
<dbReference type="eggNOG" id="COG2608">
    <property type="taxonomic scope" value="Bacteria"/>
</dbReference>
<dbReference type="PROSITE" id="PS50846">
    <property type="entry name" value="HMA_2"/>
    <property type="match status" value="1"/>
</dbReference>
<dbReference type="GO" id="GO:0046872">
    <property type="term" value="F:metal ion binding"/>
    <property type="evidence" value="ECO:0007669"/>
    <property type="project" value="InterPro"/>
</dbReference>
<name>A8RKV9_ENTBW</name>
<reference evidence="2 3" key="2">
    <citation type="submission" date="2007-09" db="EMBL/GenBank/DDBJ databases">
        <title>Draft genome sequence of Clostridium bolteae (ATCC BAA-613).</title>
        <authorList>
            <person name="Sudarsanam P."/>
            <person name="Ley R."/>
            <person name="Guruge J."/>
            <person name="Turnbaugh P.J."/>
            <person name="Mahowald M."/>
            <person name="Liep D."/>
            <person name="Gordon J."/>
        </authorList>
    </citation>
    <scope>NUCLEOTIDE SEQUENCE [LARGE SCALE GENOMIC DNA]</scope>
    <source>
        <strain evidence="3">ATCC BAA-613 / DSM 15670 / CCUG 46953 / JCM 12243 / WAL 16351</strain>
    </source>
</reference>
<dbReference type="GO" id="GO:0019829">
    <property type="term" value="F:ATPase-coupled monoatomic cation transmembrane transporter activity"/>
    <property type="evidence" value="ECO:0007669"/>
    <property type="project" value="InterPro"/>
</dbReference>
<protein>
    <recommendedName>
        <fullName evidence="1">HMA domain-containing protein</fullName>
    </recommendedName>
</protein>
<gene>
    <name evidence="2" type="ORF">CLOBOL_01423</name>
</gene>
<evidence type="ECO:0000259" key="1">
    <source>
        <dbReference type="PROSITE" id="PS50846"/>
    </source>
</evidence>
<dbReference type="InterPro" id="IPR036163">
    <property type="entry name" value="HMA_dom_sf"/>
</dbReference>
<dbReference type="CDD" id="cd00371">
    <property type="entry name" value="HMA"/>
    <property type="match status" value="1"/>
</dbReference>
<dbReference type="EMBL" id="ABCC02000017">
    <property type="protein sequence ID" value="EDP18069.1"/>
    <property type="molecule type" value="Genomic_DNA"/>
</dbReference>
<evidence type="ECO:0000313" key="2">
    <source>
        <dbReference type="EMBL" id="EDP18069.1"/>
    </source>
</evidence>
<dbReference type="PRINTS" id="PR00941">
    <property type="entry name" value="CDATPASE"/>
</dbReference>
<evidence type="ECO:0000313" key="3">
    <source>
        <dbReference type="Proteomes" id="UP000005396"/>
    </source>
</evidence>
<dbReference type="Pfam" id="PF00403">
    <property type="entry name" value="HMA"/>
    <property type="match status" value="1"/>
</dbReference>
<sequence>MEENNMKKKFKLQDLDCANCAAKMEEAIKKIEGVSDATVSFMAQKMTIEADDSRFDEIMKEVVSVCRKVEPDCVILL</sequence>
<dbReference type="PaxDb" id="411902-CLOBOL_01423"/>
<dbReference type="Gene3D" id="3.30.70.100">
    <property type="match status" value="1"/>
</dbReference>
<feature type="domain" description="HMA" evidence="1">
    <location>
        <begin position="6"/>
        <end position="74"/>
    </location>
</feature>
<dbReference type="Proteomes" id="UP000005396">
    <property type="component" value="Unassembled WGS sequence"/>
</dbReference>
<dbReference type="AlphaFoldDB" id="A8RKV9"/>
<dbReference type="GO" id="GO:0016020">
    <property type="term" value="C:membrane"/>
    <property type="evidence" value="ECO:0007669"/>
    <property type="project" value="InterPro"/>
</dbReference>
<comment type="caution">
    <text evidence="2">The sequence shown here is derived from an EMBL/GenBank/DDBJ whole genome shotgun (WGS) entry which is preliminary data.</text>
</comment>
<reference evidence="2 3" key="1">
    <citation type="submission" date="2007-08" db="EMBL/GenBank/DDBJ databases">
        <authorList>
            <person name="Fulton L."/>
            <person name="Clifton S."/>
            <person name="Fulton B."/>
            <person name="Xu J."/>
            <person name="Minx P."/>
            <person name="Pepin K.H."/>
            <person name="Johnson M."/>
            <person name="Thiruvilangam P."/>
            <person name="Bhonagiri V."/>
            <person name="Nash W.E."/>
            <person name="Mardis E.R."/>
            <person name="Wilson R.K."/>
        </authorList>
    </citation>
    <scope>NUCLEOTIDE SEQUENCE [LARGE SCALE GENOMIC DNA]</scope>
    <source>
        <strain evidence="3">ATCC BAA-613 / DSM 15670 / CCUG 46953 / JCM 12243 / WAL 16351</strain>
    </source>
</reference>
<dbReference type="InterPro" id="IPR027256">
    <property type="entry name" value="P-typ_ATPase_IB"/>
</dbReference>
<proteinExistence type="predicted"/>
<dbReference type="SUPFAM" id="SSF55008">
    <property type="entry name" value="HMA, heavy metal-associated domain"/>
    <property type="match status" value="1"/>
</dbReference>
<organism evidence="2 3">
    <name type="scientific">Enterocloster bolteae (strain ATCC BAA-613 / DSM 15670 / CCUG 46953 / JCM 12243 / WAL 16351)</name>
    <name type="common">Clostridium bolteae</name>
    <dbReference type="NCBI Taxonomy" id="411902"/>
    <lineage>
        <taxon>Bacteria</taxon>
        <taxon>Bacillati</taxon>
        <taxon>Bacillota</taxon>
        <taxon>Clostridia</taxon>
        <taxon>Lachnospirales</taxon>
        <taxon>Lachnospiraceae</taxon>
        <taxon>Enterocloster</taxon>
    </lineage>
</organism>